<reference evidence="1" key="1">
    <citation type="submission" date="2016-10" db="EMBL/GenBank/DDBJ databases">
        <authorList>
            <person name="Benchimol M."/>
            <person name="Almeida L.G."/>
            <person name="Vasconcelos A.T."/>
            <person name="Perreira-Neves A."/>
            <person name="Rosa I.A."/>
            <person name="Tasca T."/>
            <person name="Bogo M.R."/>
            <person name="de Souza W."/>
        </authorList>
    </citation>
    <scope>NUCLEOTIDE SEQUENCE [LARGE SCALE GENOMIC DNA]</scope>
    <source>
        <strain evidence="1">K</strain>
    </source>
</reference>
<evidence type="ECO:0000313" key="2">
    <source>
        <dbReference type="Proteomes" id="UP000179807"/>
    </source>
</evidence>
<sequence length="99" mass="11696">MFNSIKEFITNKTNSNPYLFPVDFNALCEAIYNQLNPDTSIIFVFGKWSSATTFIKDLKRFGILDFFELSYDIDENDTYEFDFTDIEKTLHVRKIENEP</sequence>
<dbReference type="EMBL" id="MLAK01000782">
    <property type="protein sequence ID" value="OHT04746.1"/>
    <property type="molecule type" value="Genomic_DNA"/>
</dbReference>
<protein>
    <submittedName>
        <fullName evidence="1">Uncharacterized protein</fullName>
    </submittedName>
</protein>
<organism evidence="1 2">
    <name type="scientific">Tritrichomonas foetus</name>
    <dbReference type="NCBI Taxonomy" id="1144522"/>
    <lineage>
        <taxon>Eukaryota</taxon>
        <taxon>Metamonada</taxon>
        <taxon>Parabasalia</taxon>
        <taxon>Tritrichomonadida</taxon>
        <taxon>Tritrichomonadidae</taxon>
        <taxon>Tritrichomonas</taxon>
    </lineage>
</organism>
<dbReference type="AlphaFoldDB" id="A0A1J4K1B1"/>
<proteinExistence type="predicted"/>
<evidence type="ECO:0000313" key="1">
    <source>
        <dbReference type="EMBL" id="OHT04746.1"/>
    </source>
</evidence>
<dbReference type="Proteomes" id="UP000179807">
    <property type="component" value="Unassembled WGS sequence"/>
</dbReference>
<keyword evidence="2" id="KW-1185">Reference proteome</keyword>
<dbReference type="VEuPathDB" id="TrichDB:TRFO_06180"/>
<comment type="caution">
    <text evidence="1">The sequence shown here is derived from an EMBL/GenBank/DDBJ whole genome shotgun (WGS) entry which is preliminary data.</text>
</comment>
<dbReference type="GeneID" id="94827639"/>
<dbReference type="RefSeq" id="XP_068357882.1">
    <property type="nucleotide sequence ID" value="XM_068492935.1"/>
</dbReference>
<gene>
    <name evidence="1" type="ORF">TRFO_06180</name>
</gene>
<name>A0A1J4K1B1_9EUKA</name>
<accession>A0A1J4K1B1</accession>